<comment type="caution">
    <text evidence="2">The sequence shown here is derived from an EMBL/GenBank/DDBJ whole genome shotgun (WGS) entry which is preliminary data.</text>
</comment>
<dbReference type="AlphaFoldDB" id="A0A841Y1K0"/>
<feature type="transmembrane region" description="Helical" evidence="1">
    <location>
        <begin position="111"/>
        <end position="128"/>
    </location>
</feature>
<accession>A0A841Y1K0</accession>
<name>A0A841Y1K0_9LIST</name>
<evidence type="ECO:0000256" key="1">
    <source>
        <dbReference type="SAM" id="Phobius"/>
    </source>
</evidence>
<keyword evidence="1" id="KW-0472">Membrane</keyword>
<reference evidence="2 3" key="1">
    <citation type="submission" date="2020-03" db="EMBL/GenBank/DDBJ databases">
        <title>Soil Listeria distribution.</title>
        <authorList>
            <person name="Liao J."/>
            <person name="Wiedmann M."/>
        </authorList>
    </citation>
    <scope>NUCLEOTIDE SEQUENCE [LARGE SCALE GENOMIC DNA]</scope>
    <source>
        <strain evidence="2 3">FSL L7-1681</strain>
    </source>
</reference>
<protein>
    <submittedName>
        <fullName evidence="2">Uncharacterized protein</fullName>
    </submittedName>
</protein>
<dbReference type="EMBL" id="JAARPL010000010">
    <property type="protein sequence ID" value="MBC1373351.1"/>
    <property type="molecule type" value="Genomic_DNA"/>
</dbReference>
<evidence type="ECO:0000313" key="3">
    <source>
        <dbReference type="Proteomes" id="UP000591929"/>
    </source>
</evidence>
<feature type="transmembrane region" description="Helical" evidence="1">
    <location>
        <begin position="60"/>
        <end position="80"/>
    </location>
</feature>
<keyword evidence="1" id="KW-0812">Transmembrane</keyword>
<proteinExistence type="predicted"/>
<feature type="transmembrane region" description="Helical" evidence="1">
    <location>
        <begin position="87"/>
        <end position="105"/>
    </location>
</feature>
<keyword evidence="1" id="KW-1133">Transmembrane helix</keyword>
<gene>
    <name evidence="2" type="ORF">HB847_13310</name>
</gene>
<feature type="transmembrane region" description="Helical" evidence="1">
    <location>
        <begin position="21"/>
        <end position="40"/>
    </location>
</feature>
<dbReference type="RefSeq" id="WP_185377651.1">
    <property type="nucleotide sequence ID" value="NZ_JAARPL010000010.1"/>
</dbReference>
<organism evidence="2 3">
    <name type="scientific">Listeria booriae</name>
    <dbReference type="NCBI Taxonomy" id="1552123"/>
    <lineage>
        <taxon>Bacteria</taxon>
        <taxon>Bacillati</taxon>
        <taxon>Bacillota</taxon>
        <taxon>Bacilli</taxon>
        <taxon>Bacillales</taxon>
        <taxon>Listeriaceae</taxon>
        <taxon>Listeria</taxon>
    </lineage>
</organism>
<dbReference type="Proteomes" id="UP000591929">
    <property type="component" value="Unassembled WGS sequence"/>
</dbReference>
<sequence>MGDYSEKYAKFKKQVVKRKKLLPMLIALQTILFGLFLAYHQGFLETRGAYIYLVSYLDDYAVSALLIALAVIYAAATLMNWRKTKRLFLVSLQFAWSLFFFSFLIREIAGYPNTAWVFILGLNLLIYFESRTGDY</sequence>
<evidence type="ECO:0000313" key="2">
    <source>
        <dbReference type="EMBL" id="MBC1373351.1"/>
    </source>
</evidence>